<evidence type="ECO:0000256" key="1">
    <source>
        <dbReference type="ARBA" id="ARBA00022603"/>
    </source>
</evidence>
<name>A0A6G1LWR6_ORBOL</name>
<dbReference type="EMBL" id="WIPF01000096">
    <property type="protein sequence ID" value="KAF3210070.1"/>
    <property type="molecule type" value="Genomic_DNA"/>
</dbReference>
<evidence type="ECO:0000313" key="8">
    <source>
        <dbReference type="Proteomes" id="UP000472727"/>
    </source>
</evidence>
<evidence type="ECO:0000256" key="2">
    <source>
        <dbReference type="ARBA" id="ARBA00022679"/>
    </source>
</evidence>
<sequence length="250" mass="28037">MAAYEDQHVHQVYDKIASHFSATRYKPWPIVHEFLTTLPPGSVGIDVGCGNGKYLNVNPNVFIVGSDRCENLVKIAKDQAPTQDVATADILSQPHRPSSFDFALSIAVIHHLSSPERRVEAIASILELLKPAGEGKALLYVWALEQKNSRRGWDENSEQDVLVPWVLTKQFKEPSKKKKMGESTESESTSGTSTENKETSTDNEESKPFLRYYHLYKQGELEDNVKSAGGNVLNSGYEKDNWWAIVERTT</sequence>
<evidence type="ECO:0000256" key="3">
    <source>
        <dbReference type="SAM" id="MobiDB-lite"/>
    </source>
</evidence>
<dbReference type="GO" id="GO:0005634">
    <property type="term" value="C:nucleus"/>
    <property type="evidence" value="ECO:0007669"/>
    <property type="project" value="TreeGrafter"/>
</dbReference>
<dbReference type="PANTHER" id="PTHR13069:SF21">
    <property type="entry name" value="ALKYLATED DNA REPAIR PROTEIN ALKB HOMOLOG 8"/>
    <property type="match status" value="1"/>
</dbReference>
<dbReference type="GO" id="GO:0000049">
    <property type="term" value="F:tRNA binding"/>
    <property type="evidence" value="ECO:0007669"/>
    <property type="project" value="TreeGrafter"/>
</dbReference>
<dbReference type="Proteomes" id="UP000483672">
    <property type="component" value="Unassembled WGS sequence"/>
</dbReference>
<evidence type="ECO:0000313" key="5">
    <source>
        <dbReference type="EMBL" id="KAF3161654.1"/>
    </source>
</evidence>
<reference evidence="8 9" key="1">
    <citation type="submission" date="2019-06" db="EMBL/GenBank/DDBJ databases">
        <authorList>
            <person name="Palmer J.M."/>
        </authorList>
    </citation>
    <scope>NUCLEOTIDE SEQUENCE [LARGE SCALE GENOMIC DNA]</scope>
    <source>
        <strain evidence="6 8">TWF106</strain>
        <strain evidence="7 10">TWF191</strain>
        <strain evidence="5 9">TWF788</strain>
    </source>
</reference>
<protein>
    <submittedName>
        <fullName evidence="7">tRNA methyltransferase, has a role in tRNA modification</fullName>
    </submittedName>
</protein>
<feature type="region of interest" description="Disordered" evidence="3">
    <location>
        <begin position="174"/>
        <end position="206"/>
    </location>
</feature>
<keyword evidence="2 7" id="KW-0808">Transferase</keyword>
<dbReference type="GO" id="GO:0002098">
    <property type="term" value="P:tRNA wobble uridine modification"/>
    <property type="evidence" value="ECO:0007669"/>
    <property type="project" value="TreeGrafter"/>
</dbReference>
<comment type="caution">
    <text evidence="7">The sequence shown here is derived from an EMBL/GenBank/DDBJ whole genome shotgun (WGS) entry which is preliminary data.</text>
</comment>
<evidence type="ECO:0000313" key="10">
    <source>
        <dbReference type="Proteomes" id="UP000483672"/>
    </source>
</evidence>
<dbReference type="GO" id="GO:0030488">
    <property type="term" value="P:tRNA methylation"/>
    <property type="evidence" value="ECO:0007669"/>
    <property type="project" value="TreeGrafter"/>
</dbReference>
<evidence type="ECO:0000313" key="9">
    <source>
        <dbReference type="Proteomes" id="UP000479691"/>
    </source>
</evidence>
<feature type="compositionally biased region" description="Basic and acidic residues" evidence="3">
    <location>
        <begin position="195"/>
        <end position="206"/>
    </location>
</feature>
<dbReference type="EMBL" id="JAABOE010000144">
    <property type="protein sequence ID" value="KAF3161654.1"/>
    <property type="molecule type" value="Genomic_DNA"/>
</dbReference>
<evidence type="ECO:0000313" key="6">
    <source>
        <dbReference type="EMBL" id="KAF3203682.1"/>
    </source>
</evidence>
<accession>A0A6G1LWR6</accession>
<dbReference type="EMBL" id="WIWS01000133">
    <property type="protein sequence ID" value="KAF3203682.1"/>
    <property type="molecule type" value="Genomic_DNA"/>
</dbReference>
<dbReference type="SUPFAM" id="SSF53335">
    <property type="entry name" value="S-adenosyl-L-methionine-dependent methyltransferases"/>
    <property type="match status" value="1"/>
</dbReference>
<organism evidence="7 10">
    <name type="scientific">Orbilia oligospora</name>
    <name type="common">Nematode-trapping fungus</name>
    <name type="synonym">Arthrobotrys oligospora</name>
    <dbReference type="NCBI Taxonomy" id="2813651"/>
    <lineage>
        <taxon>Eukaryota</taxon>
        <taxon>Fungi</taxon>
        <taxon>Dikarya</taxon>
        <taxon>Ascomycota</taxon>
        <taxon>Pezizomycotina</taxon>
        <taxon>Orbiliomycetes</taxon>
        <taxon>Orbiliales</taxon>
        <taxon>Orbiliaceae</taxon>
        <taxon>Orbilia</taxon>
    </lineage>
</organism>
<dbReference type="CDD" id="cd02440">
    <property type="entry name" value="AdoMet_MTases"/>
    <property type="match status" value="1"/>
</dbReference>
<dbReference type="Gene3D" id="3.40.50.150">
    <property type="entry name" value="Vaccinia Virus protein VP39"/>
    <property type="match status" value="1"/>
</dbReference>
<keyword evidence="1 7" id="KW-0489">Methyltransferase</keyword>
<dbReference type="PANTHER" id="PTHR13069">
    <property type="entry name" value="ALKYLATED DNA REPAIR PROTEIN ALKB HOMOLOG 8"/>
    <property type="match status" value="1"/>
</dbReference>
<gene>
    <name evidence="7" type="primary">TRM9</name>
    <name evidence="6" type="ORF">TWF106_001895</name>
    <name evidence="7" type="ORF">TWF191_011260</name>
    <name evidence="5" type="ORF">TWF788_002429</name>
</gene>
<dbReference type="AlphaFoldDB" id="A0A6G1LWR6"/>
<evidence type="ECO:0000259" key="4">
    <source>
        <dbReference type="Pfam" id="PF08241"/>
    </source>
</evidence>
<dbReference type="Pfam" id="PF08241">
    <property type="entry name" value="Methyltransf_11"/>
    <property type="match status" value="1"/>
</dbReference>
<proteinExistence type="predicted"/>
<dbReference type="GO" id="GO:0106335">
    <property type="term" value="F:tRNA (5-carboxymethyluridine(34)-5-O)-methyltransferase activity"/>
    <property type="evidence" value="ECO:0007669"/>
    <property type="project" value="TreeGrafter"/>
</dbReference>
<dbReference type="InterPro" id="IPR029063">
    <property type="entry name" value="SAM-dependent_MTases_sf"/>
</dbReference>
<dbReference type="InterPro" id="IPR013216">
    <property type="entry name" value="Methyltransf_11"/>
</dbReference>
<feature type="domain" description="Methyltransferase type 11" evidence="4">
    <location>
        <begin position="45"/>
        <end position="133"/>
    </location>
</feature>
<dbReference type="Proteomes" id="UP000479691">
    <property type="component" value="Unassembled WGS sequence"/>
</dbReference>
<evidence type="ECO:0000313" key="7">
    <source>
        <dbReference type="EMBL" id="KAF3210070.1"/>
    </source>
</evidence>
<dbReference type="GO" id="GO:0008757">
    <property type="term" value="F:S-adenosylmethionine-dependent methyltransferase activity"/>
    <property type="evidence" value="ECO:0007669"/>
    <property type="project" value="InterPro"/>
</dbReference>
<dbReference type="InterPro" id="IPR051422">
    <property type="entry name" value="AlkB_tRNA_MeTrf/Diox"/>
</dbReference>
<dbReference type="GO" id="GO:0005737">
    <property type="term" value="C:cytoplasm"/>
    <property type="evidence" value="ECO:0007669"/>
    <property type="project" value="TreeGrafter"/>
</dbReference>
<dbReference type="Proteomes" id="UP000472727">
    <property type="component" value="Unassembled WGS sequence"/>
</dbReference>